<keyword evidence="3 4" id="KW-0408">Iron</keyword>
<dbReference type="PANTHER" id="PTHR35008">
    <property type="entry name" value="BLL4482 PROTEIN-RELATED"/>
    <property type="match status" value="1"/>
</dbReference>
<organism evidence="7 8">
    <name type="scientific">Alteraurantiacibacter palmitatis</name>
    <dbReference type="NCBI Taxonomy" id="2054628"/>
    <lineage>
        <taxon>Bacteria</taxon>
        <taxon>Pseudomonadati</taxon>
        <taxon>Pseudomonadota</taxon>
        <taxon>Alphaproteobacteria</taxon>
        <taxon>Sphingomonadales</taxon>
        <taxon>Erythrobacteraceae</taxon>
        <taxon>Alteraurantiacibacter</taxon>
    </lineage>
</organism>
<proteinExistence type="predicted"/>
<keyword evidence="5" id="KW-0732">Signal</keyword>
<dbReference type="InterPro" id="IPR051459">
    <property type="entry name" value="Cytochrome_c-type_DH"/>
</dbReference>
<accession>A0ABV7EA64</accession>
<evidence type="ECO:0000256" key="1">
    <source>
        <dbReference type="ARBA" id="ARBA00022617"/>
    </source>
</evidence>
<dbReference type="InterPro" id="IPR009056">
    <property type="entry name" value="Cyt_c-like_dom"/>
</dbReference>
<dbReference type="Proteomes" id="UP001595456">
    <property type="component" value="Unassembled WGS sequence"/>
</dbReference>
<evidence type="ECO:0000313" key="7">
    <source>
        <dbReference type="EMBL" id="MFC3098758.1"/>
    </source>
</evidence>
<evidence type="ECO:0000256" key="3">
    <source>
        <dbReference type="ARBA" id="ARBA00023004"/>
    </source>
</evidence>
<dbReference type="SUPFAM" id="SSF46626">
    <property type="entry name" value="Cytochrome c"/>
    <property type="match status" value="1"/>
</dbReference>
<evidence type="ECO:0000259" key="6">
    <source>
        <dbReference type="PROSITE" id="PS51007"/>
    </source>
</evidence>
<dbReference type="PROSITE" id="PS51007">
    <property type="entry name" value="CYTC"/>
    <property type="match status" value="1"/>
</dbReference>
<evidence type="ECO:0000313" key="8">
    <source>
        <dbReference type="Proteomes" id="UP001595456"/>
    </source>
</evidence>
<keyword evidence="1 4" id="KW-0349">Heme</keyword>
<keyword evidence="2 4" id="KW-0479">Metal-binding</keyword>
<dbReference type="EMBL" id="JBHRST010000020">
    <property type="protein sequence ID" value="MFC3098758.1"/>
    <property type="molecule type" value="Genomic_DNA"/>
</dbReference>
<gene>
    <name evidence="7" type="ORF">ACFODU_13260</name>
</gene>
<dbReference type="Gene3D" id="1.10.760.10">
    <property type="entry name" value="Cytochrome c-like domain"/>
    <property type="match status" value="1"/>
</dbReference>
<dbReference type="InterPro" id="IPR036909">
    <property type="entry name" value="Cyt_c-like_dom_sf"/>
</dbReference>
<dbReference type="Pfam" id="PF13442">
    <property type="entry name" value="Cytochrome_CBB3"/>
    <property type="match status" value="1"/>
</dbReference>
<feature type="domain" description="Cytochrome c" evidence="6">
    <location>
        <begin position="37"/>
        <end position="117"/>
    </location>
</feature>
<feature type="signal peptide" evidence="5">
    <location>
        <begin position="1"/>
        <end position="22"/>
    </location>
</feature>
<feature type="chain" id="PRO_5045179985" evidence="5">
    <location>
        <begin position="23"/>
        <end position="143"/>
    </location>
</feature>
<sequence>MRPAGFAALAGAAGAVMGVATASTSAQDSAGNVSSVAIAEEGAGVYVQICQACHMADARGGAGAGTGIPALADNPRMADKDYAIEIMIKGRGGMPWFSDILSSRQIAAVLTHIRTNFNDYEEPITALEVDRAIALAGGPVSDE</sequence>
<comment type="caution">
    <text evidence="7">The sequence shown here is derived from an EMBL/GenBank/DDBJ whole genome shotgun (WGS) entry which is preliminary data.</text>
</comment>
<name>A0ABV7EA64_9SPHN</name>
<evidence type="ECO:0000256" key="4">
    <source>
        <dbReference type="PROSITE-ProRule" id="PRU00433"/>
    </source>
</evidence>
<evidence type="ECO:0000256" key="5">
    <source>
        <dbReference type="SAM" id="SignalP"/>
    </source>
</evidence>
<evidence type="ECO:0000256" key="2">
    <source>
        <dbReference type="ARBA" id="ARBA00022723"/>
    </source>
</evidence>
<dbReference type="RefSeq" id="WP_336926485.1">
    <property type="nucleotide sequence ID" value="NZ_JBANRO010000007.1"/>
</dbReference>
<keyword evidence="8" id="KW-1185">Reference proteome</keyword>
<reference evidence="8" key="1">
    <citation type="journal article" date="2019" name="Int. J. Syst. Evol. Microbiol.">
        <title>The Global Catalogue of Microorganisms (GCM) 10K type strain sequencing project: providing services to taxonomists for standard genome sequencing and annotation.</title>
        <authorList>
            <consortium name="The Broad Institute Genomics Platform"/>
            <consortium name="The Broad Institute Genome Sequencing Center for Infectious Disease"/>
            <person name="Wu L."/>
            <person name="Ma J."/>
        </authorList>
    </citation>
    <scope>NUCLEOTIDE SEQUENCE [LARGE SCALE GENOMIC DNA]</scope>
    <source>
        <strain evidence="8">KCTC 52607</strain>
    </source>
</reference>
<protein>
    <submittedName>
        <fullName evidence="7">C-type cytochrome</fullName>
    </submittedName>
</protein>
<dbReference type="PANTHER" id="PTHR35008:SF9">
    <property type="entry name" value="CYTOCHROME C DOMAIN-CONTAINING PROTEIN"/>
    <property type="match status" value="1"/>
</dbReference>